<evidence type="ECO:0000256" key="14">
    <source>
        <dbReference type="RuleBase" id="RU003355"/>
    </source>
</evidence>
<proteinExistence type="inferred from homology"/>
<evidence type="ECO:0000256" key="8">
    <source>
        <dbReference type="ARBA" id="ARBA00022801"/>
    </source>
</evidence>
<keyword evidence="2" id="KW-0134">Cell wall</keyword>
<keyword evidence="12" id="KW-0862">Zinc</keyword>
<dbReference type="PANTHER" id="PTHR43806">
    <property type="entry name" value="PEPTIDASE S8"/>
    <property type="match status" value="1"/>
</dbReference>
<keyword evidence="3" id="KW-0964">Secreted</keyword>
<dbReference type="PROSITE" id="PS51892">
    <property type="entry name" value="SUBTILASE"/>
    <property type="match status" value="1"/>
</dbReference>
<dbReference type="SUPFAM" id="SSF82282">
    <property type="entry name" value="Homocysteine S-methyltransferase"/>
    <property type="match status" value="1"/>
</dbReference>
<evidence type="ECO:0000256" key="3">
    <source>
        <dbReference type="ARBA" id="ARBA00022525"/>
    </source>
</evidence>
<dbReference type="Gene3D" id="2.170.270.10">
    <property type="entry name" value="SET domain"/>
    <property type="match status" value="1"/>
</dbReference>
<organism evidence="17 18">
    <name type="scientific">Durusdinium trenchii</name>
    <dbReference type="NCBI Taxonomy" id="1381693"/>
    <lineage>
        <taxon>Eukaryota</taxon>
        <taxon>Sar</taxon>
        <taxon>Alveolata</taxon>
        <taxon>Dinophyceae</taxon>
        <taxon>Suessiales</taxon>
        <taxon>Symbiodiniaceae</taxon>
        <taxon>Durusdinium</taxon>
    </lineage>
</organism>
<feature type="compositionally biased region" description="Low complexity" evidence="15">
    <location>
        <begin position="558"/>
        <end position="574"/>
    </location>
</feature>
<comment type="cofactor">
    <cofactor evidence="12">
        <name>Zn(2+)</name>
        <dbReference type="ChEBI" id="CHEBI:29105"/>
    </cofactor>
</comment>
<dbReference type="InterPro" id="IPR023827">
    <property type="entry name" value="Peptidase_S8_Asp-AS"/>
</dbReference>
<feature type="binding site" evidence="12">
    <location>
        <position position="1268"/>
    </location>
    <ligand>
        <name>Zn(2+)</name>
        <dbReference type="ChEBI" id="CHEBI:29105"/>
    </ligand>
</feature>
<evidence type="ECO:0000256" key="13">
    <source>
        <dbReference type="PROSITE-ProRule" id="PRU01240"/>
    </source>
</evidence>
<evidence type="ECO:0000256" key="11">
    <source>
        <dbReference type="ARBA" id="ARBA00023619"/>
    </source>
</evidence>
<evidence type="ECO:0000256" key="6">
    <source>
        <dbReference type="ARBA" id="ARBA00022679"/>
    </source>
</evidence>
<dbReference type="PANTHER" id="PTHR43806:SF58">
    <property type="entry name" value="ALKALINE PROTEASE 1-RELATED"/>
    <property type="match status" value="1"/>
</dbReference>
<sequence>MALGMMTLGSANAMIVDQDGGDDELVTRRQLVKTSEGVQFEDEWIITVLDVSEETCEEVKNLASIVEKTWVSGVMQASGDKTAKSVQLLKDCFVTLNGPQEMKNFLFEEINSQFPGLDFVVEESKEVVVEAASWGLDRIDQPSLPLDNDYFASHTGIGVNVYVIDTGINKDHNDFEGRAVYGKSFVNEVEPDQNGHGTHCAGTVGGKKYGVAKRATLFGVKVLSGGGSGSTSGVIDGVNWAVKYQQNNYPGQAAVLSMSLGGGKSTAMNQVVKDAAAAGMIVVVAAGNENQNACNVSPASAGGKAGDMDVITVGSTTRTDGMSGFSNWGPCTDVYAPGTDITSAWKGGKTATRTISGTSMATPHVAGVAALLLEKHNYDKDAAQTELLSLLIANKVKSIGNNSPNLLLQVPQYTGPPTPPTMSPTMPPTLAPPTIEVNGKEMTFSKSLFGADWPDTRPIMGDVVVPADQLLCGLPPSGVRFDGKIVLALRGECLFFDKVKNAAKRGAKAVFIMLANKNDVVFPPAYYGNDSVDIFSAMITFNNGKAIKEMSNPSAIIGSPSLPTGPTASPTTAAPTPPTQSPTQTPTAAPTMRPTKSCDEMGRTACRNAPECSWARVRDISNRVRCYPNHMTSAPTPAPTVISPGDCTLEPLENATATCEDQGLQLCSTKQLRNARKFNSGCNFDNAFVWTTQKCAKGTRNIVYKKKGNRRRCRDRMLRLLSDLRSRWRTSLRAVVHRHPNVRQRFGANQGVPQAKAAALWRRWQQSKGALDDIVRVGAGRGLFACRDLPRHSAICFYPGVFTPAVPPALLVDLDGTFMHRFENPDHKENEYLLFLETVGGFLDAAQGAVQFPGLLAGHMINHPPQGVLPNVQHFDFVWENLSQGTDTLDLEGIPNTLSGAPWYFDSRTEEMFFVPEDHFRAGLVFLTARHIGSGEELFWDYGSPHVKNERATFLELAVPCLLVLLSRLQSAFSITMVVVLDGGLGTVLETRGLQINDDALWSAKLLQDDPAHVVEAHAAFAKAGAQVLTTVTYQFSFEAFEARGLSRADAEALLRSSVRLARQGATAAGKTQLKIAGSLGSYGAVLCDGSEFTGKFDKDLAGLTEFHQARLAALLTDPATVPDFVAFETIPSVEEVTAICAALDAVWAAPVDALSERPRVWVSMACKGEGVMCSGEPLEKALVMLGANSHVAMVGFNCSAPQHILAALKLANQVVPHKGIVAYPNRGEVFEDREWKAGSGTADEAFVALAQSWIREIGAQLQIVGGCCRF</sequence>
<feature type="binding site" evidence="12">
    <location>
        <position position="1199"/>
    </location>
    <ligand>
        <name>Zn(2+)</name>
        <dbReference type="ChEBI" id="CHEBI:29105"/>
    </ligand>
</feature>
<keyword evidence="12" id="KW-0479">Metal-binding</keyword>
<dbReference type="InterPro" id="IPR022398">
    <property type="entry name" value="Peptidase_S8_His-AS"/>
</dbReference>
<keyword evidence="5 13" id="KW-0645">Protease</keyword>
<feature type="binding site" evidence="12">
    <location>
        <position position="1269"/>
    </location>
    <ligand>
        <name>Zn(2+)</name>
        <dbReference type="ChEBI" id="CHEBI:29105"/>
    </ligand>
</feature>
<feature type="non-terminal residue" evidence="17">
    <location>
        <position position="1271"/>
    </location>
</feature>
<accession>A0ABP0IS60</accession>
<dbReference type="SUPFAM" id="SSF52025">
    <property type="entry name" value="PA domain"/>
    <property type="match status" value="1"/>
</dbReference>
<keyword evidence="8 13" id="KW-0378">Hydrolase</keyword>
<comment type="caution">
    <text evidence="17">The sequence shown here is derived from an EMBL/GenBank/DDBJ whole genome shotgun (WGS) entry which is preliminary data.</text>
</comment>
<dbReference type="Proteomes" id="UP001642464">
    <property type="component" value="Unassembled WGS sequence"/>
</dbReference>
<dbReference type="Gene3D" id="3.20.20.330">
    <property type="entry name" value="Homocysteine-binding-like domain"/>
    <property type="match status" value="1"/>
</dbReference>
<dbReference type="EMBL" id="CAXAMM010004935">
    <property type="protein sequence ID" value="CAK9005404.1"/>
    <property type="molecule type" value="Genomic_DNA"/>
</dbReference>
<comment type="similarity">
    <text evidence="1 13 14">Belongs to the peptidase S8 family.</text>
</comment>
<feature type="region of interest" description="Disordered" evidence="15">
    <location>
        <begin position="554"/>
        <end position="596"/>
    </location>
</feature>
<dbReference type="CDD" id="cd04077">
    <property type="entry name" value="Peptidases_S8_PCSK9_ProteinaseK_like"/>
    <property type="match status" value="1"/>
</dbReference>
<dbReference type="EC" id="3.4.21.62" evidence="11"/>
<feature type="active site" description="Charge relay system" evidence="13">
    <location>
        <position position="359"/>
    </location>
</feature>
<dbReference type="PROSITE" id="PS50970">
    <property type="entry name" value="HCY"/>
    <property type="match status" value="1"/>
</dbReference>
<dbReference type="Gene3D" id="3.40.50.200">
    <property type="entry name" value="Peptidase S8/S53 domain"/>
    <property type="match status" value="1"/>
</dbReference>
<dbReference type="Pfam" id="PF02225">
    <property type="entry name" value="PA"/>
    <property type="match status" value="1"/>
</dbReference>
<evidence type="ECO:0000256" key="7">
    <source>
        <dbReference type="ARBA" id="ARBA00022729"/>
    </source>
</evidence>
<evidence type="ECO:0000256" key="4">
    <source>
        <dbReference type="ARBA" id="ARBA00022603"/>
    </source>
</evidence>
<protein>
    <recommendedName>
        <fullName evidence="11">subtilisin</fullName>
        <ecNumber evidence="11">3.4.21.62</ecNumber>
    </recommendedName>
</protein>
<dbReference type="InterPro" id="IPR034193">
    <property type="entry name" value="PCSK9_ProteinaseK-like"/>
</dbReference>
<keyword evidence="4 12" id="KW-0489">Methyltransferase</keyword>
<dbReference type="PROSITE" id="PS00138">
    <property type="entry name" value="SUBTILASE_SER"/>
    <property type="match status" value="1"/>
</dbReference>
<evidence type="ECO:0000256" key="9">
    <source>
        <dbReference type="ARBA" id="ARBA00022825"/>
    </source>
</evidence>
<dbReference type="Pfam" id="PF00082">
    <property type="entry name" value="Peptidase_S8"/>
    <property type="match status" value="1"/>
</dbReference>
<evidence type="ECO:0000313" key="17">
    <source>
        <dbReference type="EMBL" id="CAK9005404.1"/>
    </source>
</evidence>
<evidence type="ECO:0000256" key="1">
    <source>
        <dbReference type="ARBA" id="ARBA00011073"/>
    </source>
</evidence>
<keyword evidence="9 13" id="KW-0720">Serine protease</keyword>
<dbReference type="InterPro" id="IPR036589">
    <property type="entry name" value="HCY_dom_sf"/>
</dbReference>
<feature type="active site" description="Charge relay system" evidence="13">
    <location>
        <position position="165"/>
    </location>
</feature>
<dbReference type="InterPro" id="IPR023828">
    <property type="entry name" value="Peptidase_S8_Ser-AS"/>
</dbReference>
<dbReference type="InterPro" id="IPR003137">
    <property type="entry name" value="PA_domain"/>
</dbReference>
<evidence type="ECO:0000256" key="10">
    <source>
        <dbReference type="ARBA" id="ARBA00023529"/>
    </source>
</evidence>
<dbReference type="NCBIfam" id="NF007020">
    <property type="entry name" value="PRK09485.1"/>
    <property type="match status" value="1"/>
</dbReference>
<evidence type="ECO:0000259" key="16">
    <source>
        <dbReference type="PROSITE" id="PS50970"/>
    </source>
</evidence>
<dbReference type="PROSITE" id="PS00137">
    <property type="entry name" value="SUBTILASE_HIS"/>
    <property type="match status" value="1"/>
</dbReference>
<dbReference type="InterPro" id="IPR015500">
    <property type="entry name" value="Peptidase_S8_subtilisin-rel"/>
</dbReference>
<keyword evidence="18" id="KW-1185">Reference proteome</keyword>
<dbReference type="InterPro" id="IPR000209">
    <property type="entry name" value="Peptidase_S8/S53_dom"/>
</dbReference>
<dbReference type="PRINTS" id="PR00723">
    <property type="entry name" value="SUBTILISIN"/>
</dbReference>
<keyword evidence="6 12" id="KW-0808">Transferase</keyword>
<evidence type="ECO:0000256" key="12">
    <source>
        <dbReference type="PROSITE-ProRule" id="PRU00333"/>
    </source>
</evidence>
<keyword evidence="7" id="KW-0732">Signal</keyword>
<dbReference type="InterPro" id="IPR046450">
    <property type="entry name" value="PA_dom_sf"/>
</dbReference>
<comment type="catalytic activity">
    <reaction evidence="10">
        <text>Hydrolysis of proteins with broad specificity for peptide bonds, and a preference for a large uncharged residue in P1. Hydrolyzes peptide amides.</text>
        <dbReference type="EC" id="3.4.21.62"/>
    </reaction>
</comment>
<dbReference type="InterPro" id="IPR036852">
    <property type="entry name" value="Peptidase_S8/S53_dom_sf"/>
</dbReference>
<dbReference type="SUPFAM" id="SSF82199">
    <property type="entry name" value="SET domain"/>
    <property type="match status" value="1"/>
</dbReference>
<feature type="active site" description="Charge relay system" evidence="13">
    <location>
        <position position="196"/>
    </location>
</feature>
<reference evidence="17 18" key="1">
    <citation type="submission" date="2024-02" db="EMBL/GenBank/DDBJ databases">
        <authorList>
            <person name="Chen Y."/>
            <person name="Shah S."/>
            <person name="Dougan E. K."/>
            <person name="Thang M."/>
            <person name="Chan C."/>
        </authorList>
    </citation>
    <scope>NUCLEOTIDE SEQUENCE [LARGE SCALE GENOMIC DNA]</scope>
</reference>
<feature type="domain" description="Hcy-binding" evidence="16">
    <location>
        <begin position="967"/>
        <end position="1271"/>
    </location>
</feature>
<dbReference type="SUPFAM" id="SSF52743">
    <property type="entry name" value="Subtilisin-like"/>
    <property type="match status" value="1"/>
</dbReference>
<dbReference type="InterPro" id="IPR046341">
    <property type="entry name" value="SET_dom_sf"/>
</dbReference>
<dbReference type="InterPro" id="IPR050131">
    <property type="entry name" value="Peptidase_S8_subtilisin-like"/>
</dbReference>
<evidence type="ECO:0000256" key="2">
    <source>
        <dbReference type="ARBA" id="ARBA00022512"/>
    </source>
</evidence>
<dbReference type="InterPro" id="IPR003726">
    <property type="entry name" value="HCY_dom"/>
</dbReference>
<evidence type="ECO:0000256" key="15">
    <source>
        <dbReference type="SAM" id="MobiDB-lite"/>
    </source>
</evidence>
<feature type="compositionally biased region" description="Low complexity" evidence="15">
    <location>
        <begin position="581"/>
        <end position="591"/>
    </location>
</feature>
<dbReference type="Pfam" id="PF02574">
    <property type="entry name" value="S-methyl_trans"/>
    <property type="match status" value="1"/>
</dbReference>
<gene>
    <name evidence="17" type="ORF">SCF082_LOCUS8581</name>
</gene>
<evidence type="ECO:0000256" key="5">
    <source>
        <dbReference type="ARBA" id="ARBA00022670"/>
    </source>
</evidence>
<name>A0ABP0IS60_9DINO</name>
<dbReference type="PROSITE" id="PS00136">
    <property type="entry name" value="SUBTILASE_ASP"/>
    <property type="match status" value="1"/>
</dbReference>
<dbReference type="Gene3D" id="3.50.30.30">
    <property type="match status" value="1"/>
</dbReference>
<dbReference type="CDD" id="cd00538">
    <property type="entry name" value="PA"/>
    <property type="match status" value="1"/>
</dbReference>
<evidence type="ECO:0000313" key="18">
    <source>
        <dbReference type="Proteomes" id="UP001642464"/>
    </source>
</evidence>